<evidence type="ECO:0000313" key="2">
    <source>
        <dbReference type="EMBL" id="POP49872.1"/>
    </source>
</evidence>
<reference evidence="3 4" key="1">
    <citation type="submission" date="2018-01" db="EMBL/GenBank/DDBJ databases">
        <title>Superficieibacter electus gen. nov., sp. nov., an extended-spectrum beta-lactamase possessing member of the Enterobacteriaceae family, isolated from intensive care unit surfaces.</title>
        <authorList>
            <person name="Potter R.F."/>
            <person name="D'Souza A.W."/>
        </authorList>
    </citation>
    <scope>NUCLEOTIDE SEQUENCE [LARGE SCALE GENOMIC DNA]</scope>
    <source>
        <strain evidence="2 4">BP-1</strain>
        <strain evidence="1 3">BP-2</strain>
    </source>
</reference>
<organism evidence="2 4">
    <name type="scientific">Superficieibacter electus</name>
    <dbReference type="NCBI Taxonomy" id="2022662"/>
    <lineage>
        <taxon>Bacteria</taxon>
        <taxon>Pseudomonadati</taxon>
        <taxon>Pseudomonadota</taxon>
        <taxon>Gammaproteobacteria</taxon>
        <taxon>Enterobacterales</taxon>
        <taxon>Enterobacteriaceae</taxon>
        <taxon>Superficieibacter</taxon>
    </lineage>
</organism>
<dbReference type="EMBL" id="PQGD01000004">
    <property type="protein sequence ID" value="POP49872.1"/>
    <property type="molecule type" value="Genomic_DNA"/>
</dbReference>
<dbReference type="Proteomes" id="UP000247005">
    <property type="component" value="Unassembled WGS sequence"/>
</dbReference>
<accession>A0A2P5GTK2</accession>
<gene>
    <name evidence="2" type="ORF">CHU32_06525</name>
    <name evidence="1" type="ORF">CHU33_06510</name>
</gene>
<dbReference type="Proteomes" id="UP000237073">
    <property type="component" value="Unassembled WGS sequence"/>
</dbReference>
<sequence length="66" mass="7504">MDKNDHVLLDSAREILGVAAVFLLKQGLRASPRLLYTLILSWEERAETHEKAAYQLALKILSKKLN</sequence>
<proteinExistence type="predicted"/>
<keyword evidence="3" id="KW-1185">Reference proteome</keyword>
<evidence type="ECO:0000313" key="4">
    <source>
        <dbReference type="Proteomes" id="UP000247005"/>
    </source>
</evidence>
<dbReference type="AlphaFoldDB" id="A0A2P5GTK2"/>
<comment type="caution">
    <text evidence="2">The sequence shown here is derived from an EMBL/GenBank/DDBJ whole genome shotgun (WGS) entry which is preliminary data.</text>
</comment>
<evidence type="ECO:0000313" key="1">
    <source>
        <dbReference type="EMBL" id="POP46401.1"/>
    </source>
</evidence>
<protein>
    <submittedName>
        <fullName evidence="2">Uncharacterized protein</fullName>
    </submittedName>
</protein>
<evidence type="ECO:0000313" key="3">
    <source>
        <dbReference type="Proteomes" id="UP000237073"/>
    </source>
</evidence>
<name>A0A2P5GTK2_9ENTR</name>
<dbReference type="EMBL" id="PQGE01000004">
    <property type="protein sequence ID" value="POP46401.1"/>
    <property type="molecule type" value="Genomic_DNA"/>
</dbReference>